<reference evidence="1 2" key="1">
    <citation type="journal article" date="2019" name="Nat. Plants">
        <title>Genome sequencing of Musa balbisiana reveals subgenome evolution and function divergence in polyploid bananas.</title>
        <authorList>
            <person name="Yao X."/>
        </authorList>
    </citation>
    <scope>NUCLEOTIDE SEQUENCE [LARGE SCALE GENOMIC DNA]</scope>
    <source>
        <strain evidence="2">cv. DH-PKW</strain>
        <tissue evidence="1">Leaves</tissue>
    </source>
</reference>
<evidence type="ECO:0000313" key="1">
    <source>
        <dbReference type="EMBL" id="THU62555.1"/>
    </source>
</evidence>
<comment type="caution">
    <text evidence="1">The sequence shown here is derived from an EMBL/GenBank/DDBJ whole genome shotgun (WGS) entry which is preliminary data.</text>
</comment>
<name>A0A4S8JL34_MUSBA</name>
<evidence type="ECO:0000313" key="2">
    <source>
        <dbReference type="Proteomes" id="UP000317650"/>
    </source>
</evidence>
<dbReference type="EMBL" id="PYDT01000004">
    <property type="protein sequence ID" value="THU62555.1"/>
    <property type="molecule type" value="Genomic_DNA"/>
</dbReference>
<keyword evidence="2" id="KW-1185">Reference proteome</keyword>
<sequence>MVVVRNLVWYECNDYSFSLPEAVLDFLFSVPMYCSSVGHMHVICTTVSMVEQIQRTCRAILPNMDYAYCDVAKPALGSNPPSYRNVQMDERYFGLITTSARHHIKHTRIKLEPNWVVNPLRSGYPFFFFMIWDDDTDHTSMTDCQ</sequence>
<organism evidence="1 2">
    <name type="scientific">Musa balbisiana</name>
    <name type="common">Banana</name>
    <dbReference type="NCBI Taxonomy" id="52838"/>
    <lineage>
        <taxon>Eukaryota</taxon>
        <taxon>Viridiplantae</taxon>
        <taxon>Streptophyta</taxon>
        <taxon>Embryophyta</taxon>
        <taxon>Tracheophyta</taxon>
        <taxon>Spermatophyta</taxon>
        <taxon>Magnoliopsida</taxon>
        <taxon>Liliopsida</taxon>
        <taxon>Zingiberales</taxon>
        <taxon>Musaceae</taxon>
        <taxon>Musa</taxon>
    </lineage>
</organism>
<dbReference type="AlphaFoldDB" id="A0A4S8JL34"/>
<proteinExistence type="predicted"/>
<accession>A0A4S8JL34</accession>
<gene>
    <name evidence="1" type="ORF">C4D60_Mb01t06360</name>
</gene>
<dbReference type="Proteomes" id="UP000317650">
    <property type="component" value="Chromosome 1"/>
</dbReference>
<protein>
    <submittedName>
        <fullName evidence="1">Uncharacterized protein</fullName>
    </submittedName>
</protein>